<evidence type="ECO:0000256" key="5">
    <source>
        <dbReference type="ARBA" id="ARBA00023242"/>
    </source>
</evidence>
<gene>
    <name evidence="8" type="ORF">PRUPE_4G178500</name>
</gene>
<feature type="coiled-coil region" evidence="6">
    <location>
        <begin position="67"/>
        <end position="94"/>
    </location>
</feature>
<evidence type="ECO:0000259" key="7">
    <source>
        <dbReference type="PROSITE" id="PS50863"/>
    </source>
</evidence>
<evidence type="ECO:0000313" key="8">
    <source>
        <dbReference type="EMBL" id="ONI12670.1"/>
    </source>
</evidence>
<evidence type="ECO:0000256" key="6">
    <source>
        <dbReference type="SAM" id="Coils"/>
    </source>
</evidence>
<dbReference type="EMBL" id="CM007654">
    <property type="protein sequence ID" value="ONI12670.1"/>
    <property type="molecule type" value="Genomic_DNA"/>
</dbReference>
<name>A0A251PNM9_PRUPE</name>
<evidence type="ECO:0000256" key="1">
    <source>
        <dbReference type="ARBA" id="ARBA00004123"/>
    </source>
</evidence>
<dbReference type="STRING" id="3760.A0A251PNM9"/>
<organism evidence="8 9">
    <name type="scientific">Prunus persica</name>
    <name type="common">Peach</name>
    <name type="synonym">Amygdalus persica</name>
    <dbReference type="NCBI Taxonomy" id="3760"/>
    <lineage>
        <taxon>Eukaryota</taxon>
        <taxon>Viridiplantae</taxon>
        <taxon>Streptophyta</taxon>
        <taxon>Embryophyta</taxon>
        <taxon>Tracheophyta</taxon>
        <taxon>Spermatophyta</taxon>
        <taxon>Magnoliopsida</taxon>
        <taxon>eudicotyledons</taxon>
        <taxon>Gunneridae</taxon>
        <taxon>Pentapetalae</taxon>
        <taxon>rosids</taxon>
        <taxon>fabids</taxon>
        <taxon>Rosales</taxon>
        <taxon>Rosaceae</taxon>
        <taxon>Amygdaloideae</taxon>
        <taxon>Amygdaleae</taxon>
        <taxon>Prunus</taxon>
    </lineage>
</organism>
<dbReference type="PANTHER" id="PTHR31391">
    <property type="entry name" value="B3 DOMAIN-CONTAINING PROTEIN OS11G0197600-RELATED"/>
    <property type="match status" value="1"/>
</dbReference>
<keyword evidence="5" id="KW-0539">Nucleus</keyword>
<dbReference type="Pfam" id="PF02362">
    <property type="entry name" value="B3"/>
    <property type="match status" value="1"/>
</dbReference>
<keyword evidence="2" id="KW-0805">Transcription regulation</keyword>
<keyword evidence="6" id="KW-0175">Coiled coil</keyword>
<dbReference type="AlphaFoldDB" id="A0A251PNM9"/>
<keyword evidence="4" id="KW-0804">Transcription</keyword>
<dbReference type="GO" id="GO:0005634">
    <property type="term" value="C:nucleus"/>
    <property type="evidence" value="ECO:0007669"/>
    <property type="project" value="UniProtKB-SubCell"/>
</dbReference>
<proteinExistence type="predicted"/>
<feature type="domain" description="TF-B3" evidence="7">
    <location>
        <begin position="129"/>
        <end position="229"/>
    </location>
</feature>
<dbReference type="InterPro" id="IPR044837">
    <property type="entry name" value="REM16-like"/>
</dbReference>
<protein>
    <recommendedName>
        <fullName evidence="7">TF-B3 domain-containing protein</fullName>
    </recommendedName>
</protein>
<dbReference type="InterPro" id="IPR003340">
    <property type="entry name" value="B3_DNA-bd"/>
</dbReference>
<reference evidence="8 9" key="1">
    <citation type="journal article" date="2013" name="Nat. Genet.">
        <title>The high-quality draft genome of peach (Prunus persica) identifies unique patterns of genetic diversity, domestication and genome evolution.</title>
        <authorList>
            <consortium name="International Peach Genome Initiative"/>
            <person name="Verde I."/>
            <person name="Abbott A.G."/>
            <person name="Scalabrin S."/>
            <person name="Jung S."/>
            <person name="Shu S."/>
            <person name="Marroni F."/>
            <person name="Zhebentyayeva T."/>
            <person name="Dettori M.T."/>
            <person name="Grimwood J."/>
            <person name="Cattonaro F."/>
            <person name="Zuccolo A."/>
            <person name="Rossini L."/>
            <person name="Jenkins J."/>
            <person name="Vendramin E."/>
            <person name="Meisel L.A."/>
            <person name="Decroocq V."/>
            <person name="Sosinski B."/>
            <person name="Prochnik S."/>
            <person name="Mitros T."/>
            <person name="Policriti A."/>
            <person name="Cipriani G."/>
            <person name="Dondini L."/>
            <person name="Ficklin S."/>
            <person name="Goodstein D.M."/>
            <person name="Xuan P."/>
            <person name="Del Fabbro C."/>
            <person name="Aramini V."/>
            <person name="Copetti D."/>
            <person name="Gonzalez S."/>
            <person name="Horner D.S."/>
            <person name="Falchi R."/>
            <person name="Lucas S."/>
            <person name="Mica E."/>
            <person name="Maldonado J."/>
            <person name="Lazzari B."/>
            <person name="Bielenberg D."/>
            <person name="Pirona R."/>
            <person name="Miculan M."/>
            <person name="Barakat A."/>
            <person name="Testolin R."/>
            <person name="Stella A."/>
            <person name="Tartarini S."/>
            <person name="Tonutti P."/>
            <person name="Arus P."/>
            <person name="Orellana A."/>
            <person name="Wells C."/>
            <person name="Main D."/>
            <person name="Vizzotto G."/>
            <person name="Silva H."/>
            <person name="Salamini F."/>
            <person name="Schmutz J."/>
            <person name="Morgante M."/>
            <person name="Rokhsar D.S."/>
        </authorList>
    </citation>
    <scope>NUCLEOTIDE SEQUENCE [LARGE SCALE GENOMIC DNA]</scope>
    <source>
        <strain evidence="9">cv. Nemared</strain>
    </source>
</reference>
<dbReference type="InterPro" id="IPR015300">
    <property type="entry name" value="DNA-bd_pseudobarrel_sf"/>
</dbReference>
<evidence type="ECO:0000256" key="4">
    <source>
        <dbReference type="ARBA" id="ARBA00023163"/>
    </source>
</evidence>
<keyword evidence="9" id="KW-1185">Reference proteome</keyword>
<dbReference type="Gene3D" id="2.40.330.10">
    <property type="entry name" value="DNA-binding pseudobarrel domain"/>
    <property type="match status" value="2"/>
</dbReference>
<evidence type="ECO:0000256" key="2">
    <source>
        <dbReference type="ARBA" id="ARBA00023015"/>
    </source>
</evidence>
<evidence type="ECO:0000256" key="3">
    <source>
        <dbReference type="ARBA" id="ARBA00023125"/>
    </source>
</evidence>
<dbReference type="Gramene" id="ONI12670">
    <property type="protein sequence ID" value="ONI12670"/>
    <property type="gene ID" value="PRUPE_4G178500"/>
</dbReference>
<accession>A0A251PNM9</accession>
<dbReference type="SUPFAM" id="SSF101936">
    <property type="entry name" value="DNA-binding pseudobarrel domain"/>
    <property type="match status" value="2"/>
</dbReference>
<dbReference type="CDD" id="cd10017">
    <property type="entry name" value="B3_DNA"/>
    <property type="match status" value="1"/>
</dbReference>
<evidence type="ECO:0000313" key="9">
    <source>
        <dbReference type="Proteomes" id="UP000006882"/>
    </source>
</evidence>
<dbReference type="GO" id="GO:0003677">
    <property type="term" value="F:DNA binding"/>
    <property type="evidence" value="ECO:0007669"/>
    <property type="project" value="UniProtKB-KW"/>
</dbReference>
<dbReference type="Proteomes" id="UP000006882">
    <property type="component" value="Chromosome G4"/>
</dbReference>
<dbReference type="SMR" id="A0A251PNM9"/>
<dbReference type="SMART" id="SM01019">
    <property type="entry name" value="B3"/>
    <property type="match status" value="1"/>
</dbReference>
<keyword evidence="3" id="KW-0238">DNA-binding</keyword>
<sequence length="241" mass="27141">MNYVNGRLPPTCTLRGPSGECWTGWQGFVKDHSLEIANFLVFDYGGKSKFDVTMYDPIGTEKELEPAEKRRGNRAQLEEEIIELETEEPDEESEEDARISNIRKCKSGKRIATDGGKEKSNAHVAFRSKHPCFIGTMTKNHYRLNIPKALAVAKGLIRKKSVEVEDPNGISWDVKVRLHGKEHRGGRLFMTKGLSKCFHANNISLGDTLVFELFNTKSGGMKIYIFRGNSNVLLDASNVEY</sequence>
<dbReference type="PROSITE" id="PS50863">
    <property type="entry name" value="B3"/>
    <property type="match status" value="1"/>
</dbReference>
<dbReference type="PANTHER" id="PTHR31391:SF4">
    <property type="entry name" value="B3 DOMAIN-CONTAINING PROTEIN OS03G0184500"/>
    <property type="match status" value="1"/>
</dbReference>
<comment type="subcellular location">
    <subcellularLocation>
        <location evidence="1">Nucleus</location>
    </subcellularLocation>
</comment>